<dbReference type="InterPro" id="IPR003607">
    <property type="entry name" value="HD/PDEase_dom"/>
</dbReference>
<dbReference type="PROSITE" id="PS51832">
    <property type="entry name" value="HD_GYP"/>
    <property type="match status" value="1"/>
</dbReference>
<sequence length="338" mass="38820">MSEKRQLESIEDLEEEYYQISPDILQSFNKFRPPLNIFKLKEDVVRLLPYYRVGERLSKEQGEELETLVQDGLIFVSRADHPVYVKHISFQLDLVLMDRHLTESETADIFQAALTRRMEEFLDQPVKAVADKIQADLMVFTEYLWQDFNRGKALSRRVHSRHSLACHSVNCGMVGMQVFLQTLPEEYRQGPKNRQAFDRVCLGLFLHDVGMSKIPAFLRDKTQTLSSEERQKLLKHPLIGAEMLAKLDLKFPEVEQCVLEHHERVGGSGYPRKIAGADISDMGLLCAVVDSYCAMITERPYAKAMDPKAAAGSLGADPKYDPRYSKQLVQYLMNTRQM</sequence>
<dbReference type="EC" id="3.1.4.52" evidence="2"/>
<accession>A0A6V8LSL0</accession>
<organism evidence="2 3">
    <name type="scientific">Fundidesulfovibrio magnetotacticus</name>
    <dbReference type="NCBI Taxonomy" id="2730080"/>
    <lineage>
        <taxon>Bacteria</taxon>
        <taxon>Pseudomonadati</taxon>
        <taxon>Thermodesulfobacteriota</taxon>
        <taxon>Desulfovibrionia</taxon>
        <taxon>Desulfovibrionales</taxon>
        <taxon>Desulfovibrionaceae</taxon>
        <taxon>Fundidesulfovibrio</taxon>
    </lineage>
</organism>
<dbReference type="InterPro" id="IPR037522">
    <property type="entry name" value="HD_GYP_dom"/>
</dbReference>
<dbReference type="Pfam" id="PF13487">
    <property type="entry name" value="HD_5"/>
    <property type="match status" value="1"/>
</dbReference>
<dbReference type="RefSeq" id="WP_173082711.1">
    <property type="nucleotide sequence ID" value="NZ_BLTE01000005.1"/>
</dbReference>
<keyword evidence="3" id="KW-1185">Reference proteome</keyword>
<dbReference type="AlphaFoldDB" id="A0A6V8LSL0"/>
<evidence type="ECO:0000313" key="2">
    <source>
        <dbReference type="EMBL" id="GFK93561.1"/>
    </source>
</evidence>
<protein>
    <submittedName>
        <fullName evidence="2">Cyclic di-GMP phosphodiesterase response regulator RpfG</fullName>
        <ecNumber evidence="2">3.1.4.52</ecNumber>
    </submittedName>
</protein>
<dbReference type="Gene3D" id="1.10.3210.10">
    <property type="entry name" value="Hypothetical protein af1432"/>
    <property type="match status" value="1"/>
</dbReference>
<reference evidence="2 3" key="2">
    <citation type="submission" date="2020-05" db="EMBL/GenBank/DDBJ databases">
        <title>Draft genome sequence of Desulfovibrio sp. strainFSS-1.</title>
        <authorList>
            <person name="Shimoshige H."/>
            <person name="Kobayashi H."/>
            <person name="Maekawa T."/>
        </authorList>
    </citation>
    <scope>NUCLEOTIDE SEQUENCE [LARGE SCALE GENOMIC DNA]</scope>
    <source>
        <strain evidence="2 3">SIID29052-01</strain>
    </source>
</reference>
<dbReference type="GO" id="GO:0071111">
    <property type="term" value="F:cyclic-guanylate-specific phosphodiesterase activity"/>
    <property type="evidence" value="ECO:0007669"/>
    <property type="project" value="UniProtKB-EC"/>
</dbReference>
<proteinExistence type="predicted"/>
<dbReference type="PANTHER" id="PTHR43155">
    <property type="entry name" value="CYCLIC DI-GMP PHOSPHODIESTERASE PA4108-RELATED"/>
    <property type="match status" value="1"/>
</dbReference>
<evidence type="ECO:0000313" key="3">
    <source>
        <dbReference type="Proteomes" id="UP000494245"/>
    </source>
</evidence>
<dbReference type="EMBL" id="BLTE01000005">
    <property type="protein sequence ID" value="GFK93561.1"/>
    <property type="molecule type" value="Genomic_DNA"/>
</dbReference>
<gene>
    <name evidence="2" type="primary">rpfG_5</name>
    <name evidence="2" type="ORF">NNJEOMEG_01395</name>
</gene>
<evidence type="ECO:0000259" key="1">
    <source>
        <dbReference type="PROSITE" id="PS51832"/>
    </source>
</evidence>
<comment type="caution">
    <text evidence="2">The sequence shown here is derived from an EMBL/GenBank/DDBJ whole genome shotgun (WGS) entry which is preliminary data.</text>
</comment>
<name>A0A6V8LSL0_9BACT</name>
<keyword evidence="2" id="KW-0378">Hydrolase</keyword>
<reference evidence="2 3" key="1">
    <citation type="submission" date="2020-04" db="EMBL/GenBank/DDBJ databases">
        <authorList>
            <consortium name="Desulfovibrio sp. FSS-1 genome sequencing consortium"/>
            <person name="Shimoshige H."/>
            <person name="Kobayashi H."/>
            <person name="Maekawa T."/>
        </authorList>
    </citation>
    <scope>NUCLEOTIDE SEQUENCE [LARGE SCALE GENOMIC DNA]</scope>
    <source>
        <strain evidence="2 3">SIID29052-01</strain>
    </source>
</reference>
<dbReference type="SUPFAM" id="SSF109604">
    <property type="entry name" value="HD-domain/PDEase-like"/>
    <property type="match status" value="1"/>
</dbReference>
<dbReference type="PANTHER" id="PTHR43155:SF2">
    <property type="entry name" value="CYCLIC DI-GMP PHOSPHODIESTERASE PA4108"/>
    <property type="match status" value="1"/>
</dbReference>
<feature type="domain" description="HD-GYP" evidence="1">
    <location>
        <begin position="147"/>
        <end position="338"/>
    </location>
</feature>
<dbReference type="CDD" id="cd00077">
    <property type="entry name" value="HDc"/>
    <property type="match status" value="1"/>
</dbReference>
<dbReference type="Proteomes" id="UP000494245">
    <property type="component" value="Unassembled WGS sequence"/>
</dbReference>